<dbReference type="PRINTS" id="PR00599">
    <property type="entry name" value="MAPEPTIDASE"/>
</dbReference>
<comment type="caution">
    <text evidence="7">The sequence shown here is derived from an EMBL/GenBank/DDBJ whole genome shotgun (WGS) entry which is preliminary data.</text>
</comment>
<keyword evidence="4" id="KW-0378">Hydrolase</keyword>
<comment type="cofactor">
    <cofactor evidence="1">
        <name>Mn(2+)</name>
        <dbReference type="ChEBI" id="CHEBI:29035"/>
    </cofactor>
</comment>
<dbReference type="SMART" id="SM01011">
    <property type="entry name" value="AMP_N"/>
    <property type="match status" value="1"/>
</dbReference>
<evidence type="ECO:0000256" key="1">
    <source>
        <dbReference type="ARBA" id="ARBA00001936"/>
    </source>
</evidence>
<keyword evidence="8" id="KW-1185">Reference proteome</keyword>
<dbReference type="Gene3D" id="3.90.230.10">
    <property type="entry name" value="Creatinase/methionine aminopeptidase superfamily"/>
    <property type="match status" value="1"/>
</dbReference>
<evidence type="ECO:0000256" key="4">
    <source>
        <dbReference type="ARBA" id="ARBA00022801"/>
    </source>
</evidence>
<proteinExistence type="inferred from homology"/>
<sequence length="488" mass="53892">MSLSTVLWRVWPRRCSSYRGYATAAVSKPSSYGQPLFQSHPHLVANTELTPGFSSEEYETRRRRLMESLPDSSIVVSTAGTIKYMSGQIFYKFRQASDFWYLTGFDEPDSAVILEKNSSSRGYRMSLFSAGRDSAKEKWDGARTGFPEARSLFKADDARSIDQFAPHLRSLLSSYSNVFVDLPPGTPRRKSGSKSLFQFLSSTPLRNDNDAVLDALSSSRRKPLAPKIARLRTIKSDAELDVMRKAAQISGRAHAATMGFTKPGLSEAALAAHFEYICALGGSQRPAYVPVVASGANALIIHYTSNNHLVQENELVLIDAGCELHGYASDITRTFPASGRFTEAQRDLYAAVLSAQKNLIQLCTEDSGIGMHQLHMKTCTLLRQELKQVGIDVVGNDLDLLFPHYVSHPIGLDLHESTYFDRLASLRRGMVITVEPGIYVPPTAQFPKHFHNIGIRIEDQVAVGKDVPEIISSVAPKEIDLVEAACLS</sequence>
<dbReference type="PANTHER" id="PTHR43226:SF4">
    <property type="entry name" value="XAA-PRO AMINOPEPTIDASE 3"/>
    <property type="match status" value="1"/>
</dbReference>
<feature type="domain" description="Aminopeptidase P N-terminal" evidence="6">
    <location>
        <begin position="53"/>
        <end position="189"/>
    </location>
</feature>
<keyword evidence="3" id="KW-0479">Metal-binding</keyword>
<organism evidence="7 8">
    <name type="scientific">Mycena indigotica</name>
    <dbReference type="NCBI Taxonomy" id="2126181"/>
    <lineage>
        <taxon>Eukaryota</taxon>
        <taxon>Fungi</taxon>
        <taxon>Dikarya</taxon>
        <taxon>Basidiomycota</taxon>
        <taxon>Agaricomycotina</taxon>
        <taxon>Agaricomycetes</taxon>
        <taxon>Agaricomycetidae</taxon>
        <taxon>Agaricales</taxon>
        <taxon>Marasmiineae</taxon>
        <taxon>Mycenaceae</taxon>
        <taxon>Mycena</taxon>
    </lineage>
</organism>
<name>A0A8H6W390_9AGAR</name>
<dbReference type="EMBL" id="JACAZF010000006">
    <property type="protein sequence ID" value="KAF7301306.1"/>
    <property type="molecule type" value="Genomic_DNA"/>
</dbReference>
<dbReference type="Pfam" id="PF05195">
    <property type="entry name" value="AMP_N"/>
    <property type="match status" value="1"/>
</dbReference>
<accession>A0A8H6W390</accession>
<dbReference type="CDD" id="cd01087">
    <property type="entry name" value="Prolidase"/>
    <property type="match status" value="1"/>
</dbReference>
<dbReference type="PROSITE" id="PS00491">
    <property type="entry name" value="PROLINE_PEPTIDASE"/>
    <property type="match status" value="1"/>
</dbReference>
<dbReference type="InterPro" id="IPR001714">
    <property type="entry name" value="Pept_M24_MAP"/>
</dbReference>
<gene>
    <name evidence="7" type="ORF">MIND_00695700</name>
</gene>
<evidence type="ECO:0000259" key="6">
    <source>
        <dbReference type="SMART" id="SM01011"/>
    </source>
</evidence>
<dbReference type="SUPFAM" id="SSF55920">
    <property type="entry name" value="Creatinase/aminopeptidase"/>
    <property type="match status" value="1"/>
</dbReference>
<dbReference type="InterPro" id="IPR000994">
    <property type="entry name" value="Pept_M24"/>
</dbReference>
<evidence type="ECO:0000256" key="3">
    <source>
        <dbReference type="ARBA" id="ARBA00022723"/>
    </source>
</evidence>
<dbReference type="InterPro" id="IPR052433">
    <property type="entry name" value="X-Pro_dipept-like"/>
</dbReference>
<dbReference type="GeneID" id="59346178"/>
<dbReference type="Proteomes" id="UP000636479">
    <property type="component" value="Unassembled WGS sequence"/>
</dbReference>
<dbReference type="InterPro" id="IPR029149">
    <property type="entry name" value="Creatin/AminoP/Spt16_N"/>
</dbReference>
<dbReference type="InterPro" id="IPR001131">
    <property type="entry name" value="Peptidase_M24B_aminopep-P_CS"/>
</dbReference>
<dbReference type="SUPFAM" id="SSF53092">
    <property type="entry name" value="Creatinase/prolidase N-terminal domain"/>
    <property type="match status" value="1"/>
</dbReference>
<protein>
    <submittedName>
        <fullName evidence="7">Methionine aminopeptidase</fullName>
    </submittedName>
</protein>
<evidence type="ECO:0000313" key="7">
    <source>
        <dbReference type="EMBL" id="KAF7301306.1"/>
    </source>
</evidence>
<dbReference type="GO" id="GO:0030145">
    <property type="term" value="F:manganese ion binding"/>
    <property type="evidence" value="ECO:0007669"/>
    <property type="project" value="InterPro"/>
</dbReference>
<dbReference type="OrthoDB" id="4215474at2759"/>
<keyword evidence="5" id="KW-0464">Manganese</keyword>
<dbReference type="GO" id="GO:0006508">
    <property type="term" value="P:proteolysis"/>
    <property type="evidence" value="ECO:0007669"/>
    <property type="project" value="TreeGrafter"/>
</dbReference>
<dbReference type="PANTHER" id="PTHR43226">
    <property type="entry name" value="XAA-PRO AMINOPEPTIDASE 3"/>
    <property type="match status" value="1"/>
</dbReference>
<evidence type="ECO:0000256" key="5">
    <source>
        <dbReference type="ARBA" id="ARBA00023211"/>
    </source>
</evidence>
<dbReference type="Gene3D" id="3.40.350.10">
    <property type="entry name" value="Creatinase/prolidase N-terminal domain"/>
    <property type="match status" value="1"/>
</dbReference>
<dbReference type="AlphaFoldDB" id="A0A8H6W390"/>
<reference evidence="7" key="1">
    <citation type="submission" date="2020-05" db="EMBL/GenBank/DDBJ databases">
        <title>Mycena genomes resolve the evolution of fungal bioluminescence.</title>
        <authorList>
            <person name="Tsai I.J."/>
        </authorList>
    </citation>
    <scope>NUCLEOTIDE SEQUENCE</scope>
    <source>
        <strain evidence="7">171206Taipei</strain>
    </source>
</reference>
<dbReference type="Pfam" id="PF00557">
    <property type="entry name" value="Peptidase_M24"/>
    <property type="match status" value="1"/>
</dbReference>
<dbReference type="GO" id="GO:0005739">
    <property type="term" value="C:mitochondrion"/>
    <property type="evidence" value="ECO:0007669"/>
    <property type="project" value="TreeGrafter"/>
</dbReference>
<keyword evidence="7" id="KW-0031">Aminopeptidase</keyword>
<comment type="similarity">
    <text evidence="2">Belongs to the peptidase M24B family.</text>
</comment>
<dbReference type="RefSeq" id="XP_037219306.1">
    <property type="nucleotide sequence ID" value="XM_037363662.1"/>
</dbReference>
<evidence type="ECO:0000256" key="2">
    <source>
        <dbReference type="ARBA" id="ARBA00008766"/>
    </source>
</evidence>
<keyword evidence="7" id="KW-0645">Protease</keyword>
<dbReference type="GO" id="GO:0070006">
    <property type="term" value="F:metalloaminopeptidase activity"/>
    <property type="evidence" value="ECO:0007669"/>
    <property type="project" value="InterPro"/>
</dbReference>
<dbReference type="InterPro" id="IPR036005">
    <property type="entry name" value="Creatinase/aminopeptidase-like"/>
</dbReference>
<evidence type="ECO:0000313" key="8">
    <source>
        <dbReference type="Proteomes" id="UP000636479"/>
    </source>
</evidence>
<dbReference type="InterPro" id="IPR007865">
    <property type="entry name" value="Aminopep_P_N"/>
</dbReference>